<evidence type="ECO:0000256" key="6">
    <source>
        <dbReference type="ARBA" id="ARBA00022840"/>
    </source>
</evidence>
<proteinExistence type="inferred from homology"/>
<dbReference type="PANTHER" id="PTHR24058:SF22">
    <property type="entry name" value="DUAL SPECIFICITY TYROSINE-PHOSPHORYLATION-REGULATED KINASE 4"/>
    <property type="match status" value="1"/>
</dbReference>
<organism evidence="7 8">
    <name type="scientific">Stegodyphus mimosarum</name>
    <name type="common">African social velvet spider</name>
    <dbReference type="NCBI Taxonomy" id="407821"/>
    <lineage>
        <taxon>Eukaryota</taxon>
        <taxon>Metazoa</taxon>
        <taxon>Ecdysozoa</taxon>
        <taxon>Arthropoda</taxon>
        <taxon>Chelicerata</taxon>
        <taxon>Arachnida</taxon>
        <taxon>Araneae</taxon>
        <taxon>Araneomorphae</taxon>
        <taxon>Entelegynae</taxon>
        <taxon>Eresoidea</taxon>
        <taxon>Eresidae</taxon>
        <taxon>Stegodyphus</taxon>
    </lineage>
</organism>
<dbReference type="InterPro" id="IPR011009">
    <property type="entry name" value="Kinase-like_dom_sf"/>
</dbReference>
<sequence>MEVLGPPPPAVLELASRRRLFFDSKGNPRCITNSKGKKRRPGSRPLSMALNTDDQDFVHFISRCLDWNSSLRMSPDEALQHAWLSTCSSQRLSSQPLREIETGERTFLLSKELLNLHVIGRTTSYWLKKYNYRT</sequence>
<dbReference type="OrthoDB" id="9332038at2759"/>
<dbReference type="SUPFAM" id="SSF56112">
    <property type="entry name" value="Protein kinase-like (PK-like)"/>
    <property type="match status" value="1"/>
</dbReference>
<evidence type="ECO:0000256" key="4">
    <source>
        <dbReference type="ARBA" id="ARBA00022741"/>
    </source>
</evidence>
<protein>
    <submittedName>
        <fullName evidence="7">Dual specificity tyrosine-phosphorylation-regulated kinase 4</fullName>
    </submittedName>
</protein>
<keyword evidence="5 7" id="KW-0418">Kinase</keyword>
<dbReference type="AlphaFoldDB" id="A0A087TU05"/>
<evidence type="ECO:0000313" key="7">
    <source>
        <dbReference type="EMBL" id="KFM68594.1"/>
    </source>
</evidence>
<dbReference type="InterPro" id="IPR050494">
    <property type="entry name" value="Ser_Thr_dual-spec_kinase"/>
</dbReference>
<comment type="similarity">
    <text evidence="1">Belongs to the protein kinase superfamily. CMGC Ser/Thr protein kinase family. MNB/DYRK subfamily.</text>
</comment>
<keyword evidence="4" id="KW-0547">Nucleotide-binding</keyword>
<evidence type="ECO:0000256" key="2">
    <source>
        <dbReference type="ARBA" id="ARBA00022527"/>
    </source>
</evidence>
<dbReference type="PANTHER" id="PTHR24058">
    <property type="entry name" value="DUAL SPECIFICITY PROTEIN KINASE"/>
    <property type="match status" value="1"/>
</dbReference>
<keyword evidence="2" id="KW-0723">Serine/threonine-protein kinase</keyword>
<evidence type="ECO:0000313" key="8">
    <source>
        <dbReference type="Proteomes" id="UP000054359"/>
    </source>
</evidence>
<dbReference type="EMBL" id="KK116734">
    <property type="protein sequence ID" value="KFM68594.1"/>
    <property type="molecule type" value="Genomic_DNA"/>
</dbReference>
<evidence type="ECO:0000256" key="3">
    <source>
        <dbReference type="ARBA" id="ARBA00022679"/>
    </source>
</evidence>
<evidence type="ECO:0000256" key="5">
    <source>
        <dbReference type="ARBA" id="ARBA00022777"/>
    </source>
</evidence>
<accession>A0A087TU05</accession>
<evidence type="ECO:0000256" key="1">
    <source>
        <dbReference type="ARBA" id="ARBA00008867"/>
    </source>
</evidence>
<dbReference type="GO" id="GO:0005634">
    <property type="term" value="C:nucleus"/>
    <property type="evidence" value="ECO:0007669"/>
    <property type="project" value="TreeGrafter"/>
</dbReference>
<dbReference type="GO" id="GO:0005524">
    <property type="term" value="F:ATP binding"/>
    <property type="evidence" value="ECO:0007669"/>
    <property type="project" value="UniProtKB-KW"/>
</dbReference>
<dbReference type="GO" id="GO:0005737">
    <property type="term" value="C:cytoplasm"/>
    <property type="evidence" value="ECO:0007669"/>
    <property type="project" value="TreeGrafter"/>
</dbReference>
<dbReference type="Proteomes" id="UP000054359">
    <property type="component" value="Unassembled WGS sequence"/>
</dbReference>
<feature type="non-terminal residue" evidence="7">
    <location>
        <position position="134"/>
    </location>
</feature>
<dbReference type="GO" id="GO:0005856">
    <property type="term" value="C:cytoskeleton"/>
    <property type="evidence" value="ECO:0007669"/>
    <property type="project" value="TreeGrafter"/>
</dbReference>
<name>A0A087TU05_STEMI</name>
<keyword evidence="8" id="KW-1185">Reference proteome</keyword>
<dbReference type="Gene3D" id="1.10.510.10">
    <property type="entry name" value="Transferase(Phosphotransferase) domain 1"/>
    <property type="match status" value="1"/>
</dbReference>
<dbReference type="STRING" id="407821.A0A087TU05"/>
<dbReference type="GO" id="GO:0004674">
    <property type="term" value="F:protein serine/threonine kinase activity"/>
    <property type="evidence" value="ECO:0007669"/>
    <property type="project" value="UniProtKB-KW"/>
</dbReference>
<reference evidence="7 8" key="1">
    <citation type="submission" date="2013-11" db="EMBL/GenBank/DDBJ databases">
        <title>Genome sequencing of Stegodyphus mimosarum.</title>
        <authorList>
            <person name="Bechsgaard J."/>
        </authorList>
    </citation>
    <scope>NUCLEOTIDE SEQUENCE [LARGE SCALE GENOMIC DNA]</scope>
</reference>
<gene>
    <name evidence="7" type="ORF">X975_00199</name>
</gene>
<keyword evidence="6" id="KW-0067">ATP-binding</keyword>
<keyword evidence="3" id="KW-0808">Transferase</keyword>